<dbReference type="InterPro" id="IPR010055">
    <property type="entry name" value="T2SS_protein-GspJ"/>
</dbReference>
<evidence type="ECO:0000256" key="5">
    <source>
        <dbReference type="ARBA" id="ARBA00022481"/>
    </source>
</evidence>
<dbReference type="EMBL" id="SLVJ01000020">
    <property type="protein sequence ID" value="TCM63731.1"/>
    <property type="molecule type" value="Genomic_DNA"/>
</dbReference>
<sequence>MSTTKHRMGFTLVELLVAIAIFAVLSALGWKVFDYMAKIKERNGMHEENLEQLQEAYQQIQRDMLQAIPVSANVGGQVKPALELGNKLLSLSKTGVTDPLKQGLAPNERIEYRYNAEEKTLYRLKYAQLNSTRAEQPLSSVLLRNVEDYQVLVLNPNEVNQWPAGVVNLNDHVALKTLPRGIKFNFTIQGVEYEWLLSLLNTDFVTANVRLNRPDLNQQPVFNRFNPALLHMNVVDTNQSEWA</sequence>
<evidence type="ECO:0000313" key="12">
    <source>
        <dbReference type="Proteomes" id="UP000294963"/>
    </source>
</evidence>
<evidence type="ECO:0000256" key="6">
    <source>
        <dbReference type="ARBA" id="ARBA00022519"/>
    </source>
</evidence>
<proteinExistence type="inferred from homology"/>
<dbReference type="GO" id="GO:0015628">
    <property type="term" value="P:protein secretion by the type II secretion system"/>
    <property type="evidence" value="ECO:0007669"/>
    <property type="project" value="InterPro"/>
</dbReference>
<dbReference type="SUPFAM" id="SSF54523">
    <property type="entry name" value="Pili subunits"/>
    <property type="match status" value="2"/>
</dbReference>
<dbReference type="InterPro" id="IPR012902">
    <property type="entry name" value="N_methyl_site"/>
</dbReference>
<keyword evidence="6" id="KW-0997">Cell inner membrane</keyword>
<dbReference type="InterPro" id="IPR051621">
    <property type="entry name" value="T2SS_protein_J"/>
</dbReference>
<dbReference type="GO" id="GO:0005886">
    <property type="term" value="C:plasma membrane"/>
    <property type="evidence" value="ECO:0007669"/>
    <property type="project" value="UniProtKB-SubCell"/>
</dbReference>
<comment type="subcellular location">
    <subcellularLocation>
        <location evidence="1">Cell inner membrane</location>
        <topology evidence="1">Single-pass membrane protein</topology>
    </subcellularLocation>
</comment>
<dbReference type="InterPro" id="IPR045584">
    <property type="entry name" value="Pilin-like"/>
</dbReference>
<evidence type="ECO:0000313" key="11">
    <source>
        <dbReference type="EMBL" id="TCM63731.1"/>
    </source>
</evidence>
<dbReference type="NCBIfam" id="TIGR02532">
    <property type="entry name" value="IV_pilin_GFxxxE"/>
    <property type="match status" value="1"/>
</dbReference>
<dbReference type="Pfam" id="PF07963">
    <property type="entry name" value="N_methyl"/>
    <property type="match status" value="1"/>
</dbReference>
<keyword evidence="10" id="KW-0175">Coiled coil</keyword>
<gene>
    <name evidence="11" type="ORF">EC844_12035</name>
</gene>
<evidence type="ECO:0000256" key="9">
    <source>
        <dbReference type="ARBA" id="ARBA00023136"/>
    </source>
</evidence>
<dbReference type="AlphaFoldDB" id="A0A4R1XL12"/>
<dbReference type="Proteomes" id="UP000294963">
    <property type="component" value="Unassembled WGS sequence"/>
</dbReference>
<evidence type="ECO:0000256" key="1">
    <source>
        <dbReference type="ARBA" id="ARBA00004377"/>
    </source>
</evidence>
<protein>
    <recommendedName>
        <fullName evidence="3">Type II secretion system protein J</fullName>
    </recommendedName>
</protein>
<dbReference type="PANTHER" id="PTHR39583">
    <property type="entry name" value="TYPE II SECRETION SYSTEM PROTEIN J-RELATED"/>
    <property type="match status" value="1"/>
</dbReference>
<evidence type="ECO:0000256" key="2">
    <source>
        <dbReference type="ARBA" id="ARBA00011084"/>
    </source>
</evidence>
<feature type="coiled-coil region" evidence="10">
    <location>
        <begin position="36"/>
        <end position="63"/>
    </location>
</feature>
<dbReference type="GO" id="GO:0015627">
    <property type="term" value="C:type II protein secretion system complex"/>
    <property type="evidence" value="ECO:0007669"/>
    <property type="project" value="InterPro"/>
</dbReference>
<dbReference type="Gene3D" id="3.10.610.10">
    <property type="entry name" value="GSPII I/J protein-like"/>
    <property type="match status" value="1"/>
</dbReference>
<name>A0A4R1XL12_ACICA</name>
<evidence type="ECO:0000256" key="10">
    <source>
        <dbReference type="SAM" id="Coils"/>
    </source>
</evidence>
<accession>A0A4R1XL12</accession>
<evidence type="ECO:0000256" key="4">
    <source>
        <dbReference type="ARBA" id="ARBA00022475"/>
    </source>
</evidence>
<keyword evidence="9" id="KW-0472">Membrane</keyword>
<keyword evidence="4" id="KW-1003">Cell membrane</keyword>
<dbReference type="PANTHER" id="PTHR39583:SF2">
    <property type="entry name" value="TYPE II SECRETION SYSTEM PROTEIN J"/>
    <property type="match status" value="1"/>
</dbReference>
<organism evidence="11 12">
    <name type="scientific">Acinetobacter calcoaceticus</name>
    <dbReference type="NCBI Taxonomy" id="471"/>
    <lineage>
        <taxon>Bacteria</taxon>
        <taxon>Pseudomonadati</taxon>
        <taxon>Pseudomonadota</taxon>
        <taxon>Gammaproteobacteria</taxon>
        <taxon>Moraxellales</taxon>
        <taxon>Moraxellaceae</taxon>
        <taxon>Acinetobacter</taxon>
        <taxon>Acinetobacter calcoaceticus/baumannii complex</taxon>
    </lineage>
</organism>
<comment type="similarity">
    <text evidence="2">Belongs to the GSP J family.</text>
</comment>
<keyword evidence="5" id="KW-0488">Methylation</keyword>
<evidence type="ECO:0000256" key="3">
    <source>
        <dbReference type="ARBA" id="ARBA00021539"/>
    </source>
</evidence>
<dbReference type="OrthoDB" id="9794345at2"/>
<reference evidence="11 12" key="1">
    <citation type="submission" date="2019-03" db="EMBL/GenBank/DDBJ databases">
        <title>Genomic analyses of the natural microbiome of Caenorhabditis elegans.</title>
        <authorList>
            <person name="Samuel B."/>
        </authorList>
    </citation>
    <scope>NUCLEOTIDE SEQUENCE [LARGE SCALE GENOMIC DNA]</scope>
    <source>
        <strain evidence="11 12">JUb89</strain>
    </source>
</reference>
<evidence type="ECO:0000256" key="7">
    <source>
        <dbReference type="ARBA" id="ARBA00022692"/>
    </source>
</evidence>
<keyword evidence="12" id="KW-1185">Reference proteome</keyword>
<keyword evidence="7" id="KW-0812">Transmembrane</keyword>
<comment type="caution">
    <text evidence="11">The sequence shown here is derived from an EMBL/GenBank/DDBJ whole genome shotgun (WGS) entry which is preliminary data.</text>
</comment>
<evidence type="ECO:0000256" key="8">
    <source>
        <dbReference type="ARBA" id="ARBA00022989"/>
    </source>
</evidence>
<dbReference type="Pfam" id="PF11612">
    <property type="entry name" value="T2SSJ"/>
    <property type="match status" value="1"/>
</dbReference>
<keyword evidence="8" id="KW-1133">Transmembrane helix</keyword>